<dbReference type="PROSITE" id="PS52012">
    <property type="entry name" value="CFEM"/>
    <property type="match status" value="1"/>
</dbReference>
<comment type="caution">
    <text evidence="19">The sequence shown here is derived from an EMBL/GenBank/DDBJ whole genome shotgun (WGS) entry which is preliminary data.</text>
</comment>
<keyword evidence="9 16" id="KW-1133">Transmembrane helix</keyword>
<feature type="transmembrane region" description="Helical" evidence="16">
    <location>
        <begin position="189"/>
        <end position="212"/>
    </location>
</feature>
<dbReference type="GeneID" id="69019359"/>
<evidence type="ECO:0000256" key="13">
    <source>
        <dbReference type="ARBA" id="ARBA00038359"/>
    </source>
</evidence>
<evidence type="ECO:0000256" key="4">
    <source>
        <dbReference type="ARBA" id="ARBA00010031"/>
    </source>
</evidence>
<comment type="similarity">
    <text evidence="13">Belongs to the SAT4 family.</text>
</comment>
<feature type="region of interest" description="Disordered" evidence="15">
    <location>
        <begin position="398"/>
        <end position="432"/>
    </location>
</feature>
<evidence type="ECO:0000256" key="2">
    <source>
        <dbReference type="ARBA" id="ARBA00004589"/>
    </source>
</evidence>
<reference evidence="19" key="1">
    <citation type="journal article" date="2020" name="Phytopathology">
        <title>Genome sequence and comparative analysis of Colletotrichum gloeosporioides isolated from Liriodendron leaves.</title>
        <authorList>
            <person name="Fu F.F."/>
            <person name="Hao Z."/>
            <person name="Wang P."/>
            <person name="Lu Y."/>
            <person name="Xue L.J."/>
            <person name="Wei G."/>
            <person name="Tian Y."/>
            <person name="Baishi H."/>
            <person name="Xu H."/>
            <person name="Shi J."/>
            <person name="Cheng T."/>
            <person name="Wang G."/>
            <person name="Yi Y."/>
            <person name="Chen J."/>
        </authorList>
    </citation>
    <scope>NUCLEOTIDE SEQUENCE</scope>
    <source>
        <strain evidence="19">Lc1</strain>
    </source>
</reference>
<keyword evidence="7 16" id="KW-0812">Transmembrane</keyword>
<dbReference type="GO" id="GO:0098552">
    <property type="term" value="C:side of membrane"/>
    <property type="evidence" value="ECO:0007669"/>
    <property type="project" value="UniProtKB-KW"/>
</dbReference>
<comment type="similarity">
    <text evidence="4">Belongs to the RBT5 family.</text>
</comment>
<feature type="transmembrane region" description="Helical" evidence="16">
    <location>
        <begin position="348"/>
        <end position="371"/>
    </location>
</feature>
<dbReference type="InterPro" id="IPR049326">
    <property type="entry name" value="Rhodopsin_dom_fungi"/>
</dbReference>
<feature type="signal peptide" evidence="17">
    <location>
        <begin position="1"/>
        <end position="19"/>
    </location>
</feature>
<dbReference type="PANTHER" id="PTHR33048:SF143">
    <property type="entry name" value="EXTRACELLULAR MEMBRANE PROTEIN CFEM DOMAIN-CONTAINING PROTEIN-RELATED"/>
    <property type="match status" value="1"/>
</dbReference>
<keyword evidence="14" id="KW-0408">Iron</keyword>
<keyword evidence="14" id="KW-0349">Heme</keyword>
<dbReference type="GO" id="GO:0046872">
    <property type="term" value="F:metal ion binding"/>
    <property type="evidence" value="ECO:0007669"/>
    <property type="project" value="UniProtKB-UniRule"/>
</dbReference>
<evidence type="ECO:0000256" key="11">
    <source>
        <dbReference type="ARBA" id="ARBA00023157"/>
    </source>
</evidence>
<evidence type="ECO:0000256" key="3">
    <source>
        <dbReference type="ARBA" id="ARBA00004613"/>
    </source>
</evidence>
<reference evidence="19" key="2">
    <citation type="submission" date="2020-03" db="EMBL/GenBank/DDBJ databases">
        <authorList>
            <person name="Fu F.-F."/>
            <person name="Chen J."/>
        </authorList>
    </citation>
    <scope>NUCLEOTIDE SEQUENCE</scope>
    <source>
        <strain evidence="19">Lc1</strain>
    </source>
</reference>
<evidence type="ECO:0000256" key="14">
    <source>
        <dbReference type="PROSITE-ProRule" id="PRU01356"/>
    </source>
</evidence>
<proteinExistence type="inferred from homology"/>
<feature type="compositionally biased region" description="Polar residues" evidence="15">
    <location>
        <begin position="411"/>
        <end position="432"/>
    </location>
</feature>
<evidence type="ECO:0000256" key="1">
    <source>
        <dbReference type="ARBA" id="ARBA00004141"/>
    </source>
</evidence>
<keyword evidence="6" id="KW-0325">Glycoprotein</keyword>
<evidence type="ECO:0000256" key="8">
    <source>
        <dbReference type="ARBA" id="ARBA00022729"/>
    </source>
</evidence>
<keyword evidence="12" id="KW-0449">Lipoprotein</keyword>
<dbReference type="PANTHER" id="PTHR33048">
    <property type="entry name" value="PTH11-LIKE INTEGRAL MEMBRANE PROTEIN (AFU_ORTHOLOGUE AFUA_5G11245)"/>
    <property type="match status" value="1"/>
</dbReference>
<comment type="subcellular location">
    <subcellularLocation>
        <location evidence="2">Membrane</location>
        <topology evidence="2">Lipid-anchor</topology>
        <topology evidence="2">GPI-anchor</topology>
    </subcellularLocation>
    <subcellularLocation>
        <location evidence="1">Membrane</location>
        <topology evidence="1">Multi-pass membrane protein</topology>
    </subcellularLocation>
    <subcellularLocation>
        <location evidence="3">Secreted</location>
    </subcellularLocation>
</comment>
<dbReference type="EMBL" id="WVTB01000049">
    <property type="protein sequence ID" value="KAF3804745.1"/>
    <property type="molecule type" value="Genomic_DNA"/>
</dbReference>
<evidence type="ECO:0000256" key="5">
    <source>
        <dbReference type="ARBA" id="ARBA00022525"/>
    </source>
</evidence>
<sequence length="432" mass="48042">MRKSHLLAALAASARMVNGFGYSSYPNCAVLCVMDALPRSPCRALDAACLCADTTFTHMVAPCIKANCTMAESLESVRVSANACGVTVTDNTALPRYLTGILFALPTVFIGTRILNKVLNPLPWGADDFMAITGYVSWPTTMSSGTLLMQTAQVCTIPLVPLIYRSLNIGLGNPIWTVTPTKMVEFLQMLFATQILYVVGLMTLKASVLFFFLRIFPTRGFRKIIWATHGLNFLVGFIYIILTFAQCRPLSLYWTGWDKNASYKNERCLDFNKFILSHAILNIILDVWMLILPLTQLYKLNLILRKKIGVMLMFSVGLFLTAVSAIRIHTMVRFMTDSNVTSQALWVYVWTFTELCVGVFVACMPNAGQLWRTLFMKPKAKAIGESKSRRHSAYGAEMVSLPEQSQKQRENSVASCSEGSENAVPQSNHSPV</sequence>
<accession>A0A8H4CIS0</accession>
<protein>
    <recommendedName>
        <fullName evidence="18">CFEM domain-containing protein</fullName>
    </recommendedName>
</protein>
<feature type="transmembrane region" description="Helical" evidence="16">
    <location>
        <begin position="224"/>
        <end position="245"/>
    </location>
</feature>
<dbReference type="InterPro" id="IPR052337">
    <property type="entry name" value="SAT4-like"/>
</dbReference>
<feature type="binding site" description="axial binding residue" evidence="14">
    <location>
        <position position="46"/>
    </location>
    <ligand>
        <name>heme</name>
        <dbReference type="ChEBI" id="CHEBI:30413"/>
    </ligand>
    <ligandPart>
        <name>Fe</name>
        <dbReference type="ChEBI" id="CHEBI:18248"/>
    </ligandPart>
</feature>
<dbReference type="Proteomes" id="UP000613401">
    <property type="component" value="Unassembled WGS sequence"/>
</dbReference>
<evidence type="ECO:0000313" key="20">
    <source>
        <dbReference type="Proteomes" id="UP000613401"/>
    </source>
</evidence>
<keyword evidence="8 17" id="KW-0732">Signal</keyword>
<dbReference type="GO" id="GO:0005576">
    <property type="term" value="C:extracellular region"/>
    <property type="evidence" value="ECO:0007669"/>
    <property type="project" value="UniProtKB-SubCell"/>
</dbReference>
<evidence type="ECO:0000256" key="12">
    <source>
        <dbReference type="ARBA" id="ARBA00023288"/>
    </source>
</evidence>
<keyword evidence="10 16" id="KW-0472">Membrane</keyword>
<dbReference type="Pfam" id="PF05730">
    <property type="entry name" value="CFEM"/>
    <property type="match status" value="1"/>
</dbReference>
<name>A0A8H4CIS0_COLGL</name>
<feature type="domain" description="CFEM" evidence="18">
    <location>
        <begin position="1"/>
        <end position="109"/>
    </location>
</feature>
<gene>
    <name evidence="19" type="ORF">GCG54_00012238</name>
</gene>
<evidence type="ECO:0000256" key="6">
    <source>
        <dbReference type="ARBA" id="ARBA00022622"/>
    </source>
</evidence>
<dbReference type="RefSeq" id="XP_045263904.1">
    <property type="nucleotide sequence ID" value="XM_045412120.1"/>
</dbReference>
<evidence type="ECO:0000259" key="18">
    <source>
        <dbReference type="PROSITE" id="PS52012"/>
    </source>
</evidence>
<keyword evidence="20" id="KW-1185">Reference proteome</keyword>
<evidence type="ECO:0000256" key="10">
    <source>
        <dbReference type="ARBA" id="ARBA00023136"/>
    </source>
</evidence>
<feature type="disulfide bond" evidence="14">
    <location>
        <begin position="32"/>
        <end position="63"/>
    </location>
</feature>
<dbReference type="InterPro" id="IPR008427">
    <property type="entry name" value="Extracellular_membr_CFEM_dom"/>
</dbReference>
<feature type="disulfide bond" evidence="14">
    <location>
        <begin position="28"/>
        <end position="68"/>
    </location>
</feature>
<keyword evidence="14" id="KW-0479">Metal-binding</keyword>
<keyword evidence="6" id="KW-0336">GPI-anchor</keyword>
<dbReference type="AlphaFoldDB" id="A0A8H4CIS0"/>
<keyword evidence="5" id="KW-0964">Secreted</keyword>
<feature type="disulfide bond" evidence="14">
    <location>
        <begin position="51"/>
        <end position="84"/>
    </location>
</feature>
<feature type="disulfide bond" evidence="14">
    <location>
        <begin position="42"/>
        <end position="49"/>
    </location>
</feature>
<evidence type="ECO:0000256" key="16">
    <source>
        <dbReference type="SAM" id="Phobius"/>
    </source>
</evidence>
<evidence type="ECO:0000313" key="19">
    <source>
        <dbReference type="EMBL" id="KAF3804745.1"/>
    </source>
</evidence>
<feature type="transmembrane region" description="Helical" evidence="16">
    <location>
        <begin position="279"/>
        <end position="298"/>
    </location>
</feature>
<feature type="transmembrane region" description="Helical" evidence="16">
    <location>
        <begin position="310"/>
        <end position="328"/>
    </location>
</feature>
<feature type="chain" id="PRO_5034454895" description="CFEM domain-containing protein" evidence="17">
    <location>
        <begin position="20"/>
        <end position="432"/>
    </location>
</feature>
<dbReference type="Pfam" id="PF20684">
    <property type="entry name" value="Fung_rhodopsin"/>
    <property type="match status" value="1"/>
</dbReference>
<organism evidence="19 20">
    <name type="scientific">Colletotrichum gloeosporioides</name>
    <name type="common">Anthracnose fungus</name>
    <name type="synonym">Glomerella cingulata</name>
    <dbReference type="NCBI Taxonomy" id="474922"/>
    <lineage>
        <taxon>Eukaryota</taxon>
        <taxon>Fungi</taxon>
        <taxon>Dikarya</taxon>
        <taxon>Ascomycota</taxon>
        <taxon>Pezizomycotina</taxon>
        <taxon>Sordariomycetes</taxon>
        <taxon>Hypocreomycetidae</taxon>
        <taxon>Glomerellales</taxon>
        <taxon>Glomerellaceae</taxon>
        <taxon>Colletotrichum</taxon>
        <taxon>Colletotrichum gloeosporioides species complex</taxon>
    </lineage>
</organism>
<evidence type="ECO:0000256" key="15">
    <source>
        <dbReference type="SAM" id="MobiDB-lite"/>
    </source>
</evidence>
<evidence type="ECO:0000256" key="17">
    <source>
        <dbReference type="SAM" id="SignalP"/>
    </source>
</evidence>
<evidence type="ECO:0000256" key="7">
    <source>
        <dbReference type="ARBA" id="ARBA00022692"/>
    </source>
</evidence>
<keyword evidence="11 14" id="KW-1015">Disulfide bond</keyword>
<evidence type="ECO:0000256" key="9">
    <source>
        <dbReference type="ARBA" id="ARBA00022989"/>
    </source>
</evidence>